<dbReference type="Proteomes" id="UP001369736">
    <property type="component" value="Unassembled WGS sequence"/>
</dbReference>
<comment type="caution">
    <text evidence="1">The sequence shown here is derived from an EMBL/GenBank/DDBJ whole genome shotgun (WGS) entry which is preliminary data.</text>
</comment>
<protein>
    <submittedName>
        <fullName evidence="1">Ferritin-like domain-containing protein</fullName>
    </submittedName>
</protein>
<name>A0ABU8MBL2_9PSEU</name>
<dbReference type="RefSeq" id="WP_337706091.1">
    <property type="nucleotide sequence ID" value="NZ_JBBEGM010000013.1"/>
</dbReference>
<dbReference type="InterPro" id="IPR009078">
    <property type="entry name" value="Ferritin-like_SF"/>
</dbReference>
<dbReference type="CDD" id="cd00657">
    <property type="entry name" value="Ferritin_like"/>
    <property type="match status" value="1"/>
</dbReference>
<reference evidence="1 2" key="1">
    <citation type="submission" date="2024-03" db="EMBL/GenBank/DDBJ databases">
        <title>Actinomycetospora sp. OC33-EN07, a novel actinomycete isolated from wild orchid (Aerides multiflora).</title>
        <authorList>
            <person name="Suriyachadkun C."/>
        </authorList>
    </citation>
    <scope>NUCLEOTIDE SEQUENCE [LARGE SCALE GENOMIC DNA]</scope>
    <source>
        <strain evidence="1 2">OC33-EN07</strain>
    </source>
</reference>
<dbReference type="InterPro" id="IPR012348">
    <property type="entry name" value="RNR-like"/>
</dbReference>
<dbReference type="EMBL" id="JBBEGM010000013">
    <property type="protein sequence ID" value="MEJ2864724.1"/>
    <property type="molecule type" value="Genomic_DNA"/>
</dbReference>
<evidence type="ECO:0000313" key="2">
    <source>
        <dbReference type="Proteomes" id="UP001369736"/>
    </source>
</evidence>
<sequence>MTGPDTPLDLGFLGFERGARLLVDRALRAVPVGGRVEVTGGDPVLGVHLRAWARRRGHRFAVVADRSATWTLERGPAELQRWQGAERAGGPGVDGIVDRPPARWGLAARGALVEPGGPDTGFDIDRREVVWADLAPRLYAHAAAAQWDPATAVDWAATPADPVPADVEAAVVQVMTYLVENEQAALVVPAGLLARVHPHFREVQQLLAVQAADEARHMEVFTRRAMLHGGPMGTSSAGGRSSLATLLAEPDFSLASFLLSVLGEGSFLALLGFLEQHAPDPVTARITHLARVDEARHVAFGVAHLEHQSTLDPTLRGALRTAIERRHDALVDTAGLNADVFDALVLLAAGSWAPEAIARGYDRVQELHHAMDEGRRQRLARLGFPPDEAAELSALHTRNFM</sequence>
<dbReference type="Gene3D" id="1.10.620.20">
    <property type="entry name" value="Ribonucleotide Reductase, subunit A"/>
    <property type="match status" value="1"/>
</dbReference>
<accession>A0ABU8MBL2</accession>
<proteinExistence type="predicted"/>
<organism evidence="1 2">
    <name type="scientific">Actinomycetospora flava</name>
    <dbReference type="NCBI Taxonomy" id="3129232"/>
    <lineage>
        <taxon>Bacteria</taxon>
        <taxon>Bacillati</taxon>
        <taxon>Actinomycetota</taxon>
        <taxon>Actinomycetes</taxon>
        <taxon>Pseudonocardiales</taxon>
        <taxon>Pseudonocardiaceae</taxon>
        <taxon>Actinomycetospora</taxon>
    </lineage>
</organism>
<evidence type="ECO:0000313" key="1">
    <source>
        <dbReference type="EMBL" id="MEJ2864724.1"/>
    </source>
</evidence>
<gene>
    <name evidence="1" type="ORF">WCD58_26445</name>
</gene>
<dbReference type="SUPFAM" id="SSF47240">
    <property type="entry name" value="Ferritin-like"/>
    <property type="match status" value="1"/>
</dbReference>
<keyword evidence="2" id="KW-1185">Reference proteome</keyword>